<feature type="chain" id="PRO_5035300205" evidence="1">
    <location>
        <begin position="33"/>
        <end position="270"/>
    </location>
</feature>
<gene>
    <name evidence="2" type="ORF">Cco03nite_45820</name>
</gene>
<proteinExistence type="predicted"/>
<dbReference type="RefSeq" id="WP_203694220.1">
    <property type="nucleotide sequence ID" value="NZ_BAAALC010000026.1"/>
</dbReference>
<protein>
    <submittedName>
        <fullName evidence="2">Uncharacterized protein</fullName>
    </submittedName>
</protein>
<dbReference type="AlphaFoldDB" id="A0A8J3KWY9"/>
<organism evidence="2 3">
    <name type="scientific">Catellatospora coxensis</name>
    <dbReference type="NCBI Taxonomy" id="310354"/>
    <lineage>
        <taxon>Bacteria</taxon>
        <taxon>Bacillati</taxon>
        <taxon>Actinomycetota</taxon>
        <taxon>Actinomycetes</taxon>
        <taxon>Micromonosporales</taxon>
        <taxon>Micromonosporaceae</taxon>
        <taxon>Catellatospora</taxon>
    </lineage>
</organism>
<dbReference type="EMBL" id="BONI01000040">
    <property type="protein sequence ID" value="GIG07882.1"/>
    <property type="molecule type" value="Genomic_DNA"/>
</dbReference>
<reference evidence="2 3" key="1">
    <citation type="submission" date="2021-01" db="EMBL/GenBank/DDBJ databases">
        <title>Whole genome shotgun sequence of Catellatospora coxensis NBRC 107359.</title>
        <authorList>
            <person name="Komaki H."/>
            <person name="Tamura T."/>
        </authorList>
    </citation>
    <scope>NUCLEOTIDE SEQUENCE [LARGE SCALE GENOMIC DNA]</scope>
    <source>
        <strain evidence="2 3">NBRC 107359</strain>
    </source>
</reference>
<evidence type="ECO:0000256" key="1">
    <source>
        <dbReference type="SAM" id="SignalP"/>
    </source>
</evidence>
<keyword evidence="1" id="KW-0732">Signal</keyword>
<sequence>MARPRTRSLAVMLTALVTTAVAVLVHPAAAHAYPSGSGWSAYWSYNTANVAHLDAKIPGVDLHVFVDDTDSGHRYLTGQVSDTAADGSCARVQIHGTLTGGQIEYTVCGSGLNHLFVDFTSAEPLLFVVQRIPSGSTTVASAADILLPSPATDPGVGAVGTKAGWWYTSSVYYKFVLARSGVEVNGAGTHIPNQNARTVVAQVQNLNSLGCASASLSAGITSTSRQACGTGTAQQLELPIAIGNINVNACWRSSLSLSTRCLTTKIYAPN</sequence>
<feature type="signal peptide" evidence="1">
    <location>
        <begin position="1"/>
        <end position="32"/>
    </location>
</feature>
<evidence type="ECO:0000313" key="2">
    <source>
        <dbReference type="EMBL" id="GIG07882.1"/>
    </source>
</evidence>
<accession>A0A8J3KWY9</accession>
<dbReference type="Proteomes" id="UP000630887">
    <property type="component" value="Unassembled WGS sequence"/>
</dbReference>
<comment type="caution">
    <text evidence="2">The sequence shown here is derived from an EMBL/GenBank/DDBJ whole genome shotgun (WGS) entry which is preliminary data.</text>
</comment>
<evidence type="ECO:0000313" key="3">
    <source>
        <dbReference type="Proteomes" id="UP000630887"/>
    </source>
</evidence>
<name>A0A8J3KWY9_9ACTN</name>
<keyword evidence="3" id="KW-1185">Reference proteome</keyword>